<comment type="caution">
    <text evidence="1">The sequence shown here is derived from an EMBL/GenBank/DDBJ whole genome shotgun (WGS) entry which is preliminary data.</text>
</comment>
<sequence length="137" mass="15203">SDSDASVCIQPSQVEKSLLRSSHPSLCRGHLGQCRDESTLSNTNPLYELDPKFELTLSRLRKARKIVANNSSSLILSNIFGEPGQMENNDKTLKELATPDVRGPPQAFERIPRGLFHNETAGDSRRLYQDEGIPILA</sequence>
<dbReference type="Proteomes" id="UP000257109">
    <property type="component" value="Unassembled WGS sequence"/>
</dbReference>
<name>A0A371IH53_MUCPR</name>
<protein>
    <submittedName>
        <fullName evidence="1">Uncharacterized protein</fullName>
    </submittedName>
</protein>
<keyword evidence="2" id="KW-1185">Reference proteome</keyword>
<organism evidence="1 2">
    <name type="scientific">Mucuna pruriens</name>
    <name type="common">Velvet bean</name>
    <name type="synonym">Dolichos pruriens</name>
    <dbReference type="NCBI Taxonomy" id="157652"/>
    <lineage>
        <taxon>Eukaryota</taxon>
        <taxon>Viridiplantae</taxon>
        <taxon>Streptophyta</taxon>
        <taxon>Embryophyta</taxon>
        <taxon>Tracheophyta</taxon>
        <taxon>Spermatophyta</taxon>
        <taxon>Magnoliopsida</taxon>
        <taxon>eudicotyledons</taxon>
        <taxon>Gunneridae</taxon>
        <taxon>Pentapetalae</taxon>
        <taxon>rosids</taxon>
        <taxon>fabids</taxon>
        <taxon>Fabales</taxon>
        <taxon>Fabaceae</taxon>
        <taxon>Papilionoideae</taxon>
        <taxon>50 kb inversion clade</taxon>
        <taxon>NPAAA clade</taxon>
        <taxon>indigoferoid/millettioid clade</taxon>
        <taxon>Phaseoleae</taxon>
        <taxon>Mucuna</taxon>
    </lineage>
</organism>
<feature type="non-terminal residue" evidence="1">
    <location>
        <position position="1"/>
    </location>
</feature>
<dbReference type="EMBL" id="QJKJ01000091">
    <property type="protein sequence ID" value="RDY14333.1"/>
    <property type="molecule type" value="Genomic_DNA"/>
</dbReference>
<dbReference type="AlphaFoldDB" id="A0A371IH53"/>
<gene>
    <name evidence="1" type="ORF">CR513_00611</name>
</gene>
<evidence type="ECO:0000313" key="2">
    <source>
        <dbReference type="Proteomes" id="UP000257109"/>
    </source>
</evidence>
<proteinExistence type="predicted"/>
<accession>A0A371IH53</accession>
<reference evidence="1" key="1">
    <citation type="submission" date="2018-05" db="EMBL/GenBank/DDBJ databases">
        <title>Draft genome of Mucuna pruriens seed.</title>
        <authorList>
            <person name="Nnadi N.E."/>
            <person name="Vos R."/>
            <person name="Hasami M.H."/>
            <person name="Devisetty U.K."/>
            <person name="Aguiy J.C."/>
        </authorList>
    </citation>
    <scope>NUCLEOTIDE SEQUENCE [LARGE SCALE GENOMIC DNA]</scope>
    <source>
        <strain evidence="1">JCA_2017</strain>
    </source>
</reference>
<evidence type="ECO:0000313" key="1">
    <source>
        <dbReference type="EMBL" id="RDY14333.1"/>
    </source>
</evidence>